<reference evidence="4" key="1">
    <citation type="submission" date="2016-11" db="EMBL/GenBank/DDBJ databases">
        <authorList>
            <person name="Guldener U."/>
        </authorList>
    </citation>
    <scope>NUCLEOTIDE SEQUENCE [LARGE SCALE GENOMIC DNA]</scope>
</reference>
<evidence type="ECO:0000313" key="3">
    <source>
        <dbReference type="EMBL" id="SGZ41016.1"/>
    </source>
</evidence>
<comment type="similarity">
    <text evidence="1">Belongs to the short-chain dehydrogenases/reductases (SDR) family.</text>
</comment>
<dbReference type="Gene3D" id="3.40.50.720">
    <property type="entry name" value="NAD(P)-binding Rossmann-like Domain"/>
    <property type="match status" value="1"/>
</dbReference>
<gene>
    <name evidence="3" type="ORF">HGUI_03216</name>
</gene>
<organism evidence="3 4">
    <name type="scientific">Hanseniaspora guilliermondii</name>
    <dbReference type="NCBI Taxonomy" id="56406"/>
    <lineage>
        <taxon>Eukaryota</taxon>
        <taxon>Fungi</taxon>
        <taxon>Dikarya</taxon>
        <taxon>Ascomycota</taxon>
        <taxon>Saccharomycotina</taxon>
        <taxon>Saccharomycetes</taxon>
        <taxon>Saccharomycodales</taxon>
        <taxon>Saccharomycodaceae</taxon>
        <taxon>Hanseniaspora</taxon>
    </lineage>
</organism>
<keyword evidence="2" id="KW-0560">Oxidoreductase</keyword>
<keyword evidence="4" id="KW-1185">Reference proteome</keyword>
<dbReference type="Proteomes" id="UP000183365">
    <property type="component" value="Unassembled WGS sequence"/>
</dbReference>
<evidence type="ECO:0000256" key="1">
    <source>
        <dbReference type="ARBA" id="ARBA00006484"/>
    </source>
</evidence>
<dbReference type="AlphaFoldDB" id="A0A1L0B3F5"/>
<dbReference type="InterPro" id="IPR036291">
    <property type="entry name" value="NAD(P)-bd_dom_sf"/>
</dbReference>
<dbReference type="PANTHER" id="PTHR42901:SF1">
    <property type="entry name" value="ALCOHOL DEHYDROGENASE"/>
    <property type="match status" value="1"/>
</dbReference>
<dbReference type="GO" id="GO:0016491">
    <property type="term" value="F:oxidoreductase activity"/>
    <property type="evidence" value="ECO:0007669"/>
    <property type="project" value="UniProtKB-KW"/>
</dbReference>
<evidence type="ECO:0000256" key="2">
    <source>
        <dbReference type="ARBA" id="ARBA00023002"/>
    </source>
</evidence>
<accession>A0A1L0B3F5</accession>
<dbReference type="EMBL" id="FQNF01000074">
    <property type="protein sequence ID" value="SGZ41016.1"/>
    <property type="molecule type" value="Genomic_DNA"/>
</dbReference>
<dbReference type="PRINTS" id="PR00081">
    <property type="entry name" value="GDHRDH"/>
</dbReference>
<protein>
    <submittedName>
        <fullName evidence="3">Uncharacterized protein</fullName>
    </submittedName>
</protein>
<dbReference type="SUPFAM" id="SSF51735">
    <property type="entry name" value="NAD(P)-binding Rossmann-fold domains"/>
    <property type="match status" value="1"/>
</dbReference>
<dbReference type="InterPro" id="IPR002347">
    <property type="entry name" value="SDR_fam"/>
</dbReference>
<dbReference type="PANTHER" id="PTHR42901">
    <property type="entry name" value="ALCOHOL DEHYDROGENASE"/>
    <property type="match status" value="1"/>
</dbReference>
<dbReference type="OrthoDB" id="47007at2759"/>
<dbReference type="VEuPathDB" id="FungiDB:HGUI_03216"/>
<dbReference type="Pfam" id="PF00106">
    <property type="entry name" value="adh_short"/>
    <property type="match status" value="1"/>
</dbReference>
<sequence>MFKRSVILQKCILITGSSKGLGNALGRRIVTDNKLKEKYTHLIIHGSSKTSLFDGLMAIDKLNNENIKVSGFALDFSNPNDHCLEEYCVNNGKIETIKEHDSLKAMFKDNNLDEIILNHAMSKDSLIYNTKPKIVQSTFNVNIISYINIVSSLLNIWVKENYKKPRERKITTIGSILNQEEVLIKGNMVYAMTKRNVEMLSDYLKLEYGERFPWLQVEHYNVPFMMDTNLVTNKKLLEDFNIKKDTTGNVTNMIFHSTSLNLKNTNI</sequence>
<name>A0A1L0B3F5_9ASCO</name>
<evidence type="ECO:0000313" key="4">
    <source>
        <dbReference type="Proteomes" id="UP000183365"/>
    </source>
</evidence>
<proteinExistence type="inferred from homology"/>